<dbReference type="EMBL" id="ON887157">
    <property type="protein sequence ID" value="WBR14531.1"/>
    <property type="molecule type" value="Genomic_DNA"/>
</dbReference>
<dbReference type="SMART" id="SM00256">
    <property type="entry name" value="FBOX"/>
    <property type="match status" value="1"/>
</dbReference>
<gene>
    <name evidence="3" type="ORF">pkur_cds_356</name>
</gene>
<feature type="compositionally biased region" description="Basic residues" evidence="1">
    <location>
        <begin position="32"/>
        <end position="44"/>
    </location>
</feature>
<feature type="region of interest" description="Disordered" evidence="1">
    <location>
        <begin position="28"/>
        <end position="66"/>
    </location>
</feature>
<feature type="compositionally biased region" description="Low complexity" evidence="1">
    <location>
        <begin position="195"/>
        <end position="210"/>
    </location>
</feature>
<protein>
    <submittedName>
        <fullName evidence="3">F-box domain-containing protein</fullName>
    </submittedName>
</protein>
<feature type="region of interest" description="Disordered" evidence="1">
    <location>
        <begin position="1"/>
        <end position="20"/>
    </location>
</feature>
<dbReference type="Pfam" id="PF12937">
    <property type="entry name" value="F-box-like"/>
    <property type="match status" value="1"/>
</dbReference>
<feature type="compositionally biased region" description="Basic and acidic residues" evidence="1">
    <location>
        <begin position="403"/>
        <end position="415"/>
    </location>
</feature>
<feature type="compositionally biased region" description="Low complexity" evidence="1">
    <location>
        <begin position="389"/>
        <end position="402"/>
    </location>
</feature>
<dbReference type="SUPFAM" id="SSF81383">
    <property type="entry name" value="F-box domain"/>
    <property type="match status" value="1"/>
</dbReference>
<dbReference type="InterPro" id="IPR036047">
    <property type="entry name" value="F-box-like_dom_sf"/>
</dbReference>
<dbReference type="Gene3D" id="1.20.1280.50">
    <property type="match status" value="1"/>
</dbReference>
<reference evidence="3" key="1">
    <citation type="submission" date="2022-06" db="EMBL/GenBank/DDBJ databases">
        <authorList>
            <person name="Legendre M."/>
            <person name="Claverie J.-M."/>
            <person name="Alempic J.-M."/>
            <person name="Abergel C."/>
        </authorList>
    </citation>
    <scope>NUCLEOTIDE SEQUENCE</scope>
    <source>
        <strain evidence="3">Kuranda</strain>
    </source>
</reference>
<feature type="compositionally biased region" description="Basic residues" evidence="1">
    <location>
        <begin position="57"/>
        <end position="66"/>
    </location>
</feature>
<accession>A0AA95EN12</accession>
<evidence type="ECO:0000313" key="4">
    <source>
        <dbReference type="Proteomes" id="UP001185135"/>
    </source>
</evidence>
<evidence type="ECO:0000259" key="2">
    <source>
        <dbReference type="PROSITE" id="PS50181"/>
    </source>
</evidence>
<feature type="domain" description="F-box" evidence="2">
    <location>
        <begin position="74"/>
        <end position="120"/>
    </location>
</feature>
<name>A0AA95EN12_9VIRU</name>
<feature type="region of interest" description="Disordered" evidence="1">
    <location>
        <begin position="389"/>
        <end position="423"/>
    </location>
</feature>
<dbReference type="InterPro" id="IPR001810">
    <property type="entry name" value="F-box_dom"/>
</dbReference>
<feature type="region of interest" description="Disordered" evidence="1">
    <location>
        <begin position="182"/>
        <end position="229"/>
    </location>
</feature>
<evidence type="ECO:0000256" key="1">
    <source>
        <dbReference type="SAM" id="MobiDB-lite"/>
    </source>
</evidence>
<dbReference type="PROSITE" id="PS50181">
    <property type="entry name" value="FBOX"/>
    <property type="match status" value="1"/>
</dbReference>
<sequence length="561" mass="60945">MSAAAVWRRTGGMHQQHAPAPIDSIVAERQSRTAKSHPKGPRKRLLADDVAAGERPRQKRRVSTSKSKRVVASGLVLSKLPPEVLYEIAQWLDPADLGRLGTSCRALAGAVDDERLWRRAFVRLYGGALYEGAAAGVMAKHASACGPRGLHTTAVVPPLPFLYMQVAGRGWRWLCTVHSPRTTSRHDQAGDGDNAPSAASSSSSSAEAAPLHPRPPSSTSRYGYAAHARDDDDDGKRFAYGVEIKRDACGAIVEWIEAVWDRSVVPNRPVVVLSHGNGGRWFAIEAAAAASVLQAREDPSPEIAHPGRIAACVKGTVYEGACRRGVAHGVGIVTDADGRRWEAISYDGLTLSTTWRPCDGRVESLAVRRVIDHRSANNSIDQAAAWTHQLHQQLNQQQQQQQHQHEAEQRQGEHRPRGHRPRAPVALSVRYANGDRLHLFHAAHTNSVAFWCSPDCPDARFAGRRIECRAWAHTLDVGALAVWPLDDPVDPDGDARAFSDYVRAGHCGWTDAAQAHARQMAALGAAALLGARSALSPLPYGIVQSDETQMAVARRFFEAHA</sequence>
<evidence type="ECO:0000313" key="3">
    <source>
        <dbReference type="EMBL" id="WBR14531.1"/>
    </source>
</evidence>
<organism evidence="3 4">
    <name type="scientific">Pandoravirus kuranda</name>
    <dbReference type="NCBI Taxonomy" id="3019033"/>
    <lineage>
        <taxon>Viruses</taxon>
        <taxon>Pandoravirus</taxon>
    </lineage>
</organism>
<dbReference type="Proteomes" id="UP001185135">
    <property type="component" value="Segment"/>
</dbReference>
<proteinExistence type="predicted"/>